<protein>
    <recommendedName>
        <fullName evidence="2">Chemotaxis methyl-accepting receptor HlyB-like 4HB MCP domain-containing protein</fullName>
    </recommendedName>
</protein>
<dbReference type="EMBL" id="JSVA01000014">
    <property type="protein sequence ID" value="KOF02294.1"/>
    <property type="molecule type" value="Genomic_DNA"/>
</dbReference>
<dbReference type="PATRIC" id="fig|1566026.4.peg.850"/>
<dbReference type="AlphaFoldDB" id="A0A0L8AIS0"/>
<organism evidence="3 4">
    <name type="scientific">Roseivirga seohaensis subsp. aquiponti</name>
    <dbReference type="NCBI Taxonomy" id="1566026"/>
    <lineage>
        <taxon>Bacteria</taxon>
        <taxon>Pseudomonadati</taxon>
        <taxon>Bacteroidota</taxon>
        <taxon>Cytophagia</taxon>
        <taxon>Cytophagales</taxon>
        <taxon>Roseivirgaceae</taxon>
        <taxon>Roseivirga</taxon>
    </lineage>
</organism>
<keyword evidence="1" id="KW-0472">Membrane</keyword>
<reference evidence="4" key="1">
    <citation type="submission" date="2014-11" db="EMBL/GenBank/DDBJ databases">
        <title>Genome sequencing of Roseivirga sp. D-25.</title>
        <authorList>
            <person name="Selvaratnam C."/>
            <person name="Thevarajoo S."/>
            <person name="Goh K.M."/>
            <person name="Eee R."/>
            <person name="Chan K.-G."/>
            <person name="Chong C.S."/>
        </authorList>
    </citation>
    <scope>NUCLEOTIDE SEQUENCE [LARGE SCALE GENOMIC DNA]</scope>
    <source>
        <strain evidence="4">D-25</strain>
    </source>
</reference>
<evidence type="ECO:0000256" key="1">
    <source>
        <dbReference type="SAM" id="Phobius"/>
    </source>
</evidence>
<comment type="caution">
    <text evidence="3">The sequence shown here is derived from an EMBL/GenBank/DDBJ whole genome shotgun (WGS) entry which is preliminary data.</text>
</comment>
<gene>
    <name evidence="3" type="ORF">OB69_12765</name>
</gene>
<accession>A0A0L8AIS0</accession>
<dbReference type="OrthoDB" id="1438991at2"/>
<keyword evidence="1" id="KW-0812">Transmembrane</keyword>
<evidence type="ECO:0000313" key="4">
    <source>
        <dbReference type="Proteomes" id="UP000036908"/>
    </source>
</evidence>
<dbReference type="RefSeq" id="WP_053224126.1">
    <property type="nucleotide sequence ID" value="NZ_JSVA01000014.1"/>
</dbReference>
<evidence type="ECO:0000313" key="3">
    <source>
        <dbReference type="EMBL" id="KOF02294.1"/>
    </source>
</evidence>
<feature type="domain" description="Chemotaxis methyl-accepting receptor HlyB-like 4HB MCP" evidence="2">
    <location>
        <begin position="6"/>
        <end position="178"/>
    </location>
</feature>
<keyword evidence="4" id="KW-1185">Reference proteome</keyword>
<sequence length="222" mass="25174">MKWTYSIKNKITAAVLLAAVLIVTLANNLVERSHFKQLDASFASMYEDRMLVESYIFKLYENLHQRQALILASENQKGFDHLKTAFLNSKSERELLIQKYSTTYLTPEEEIEFEKLKEIVQRINSIESGLTQDQSTEDQLSRFVSDNNEVASRAFDSLSALSAIQTSEAQNIREESEKIILGNISISQLEMAILIIIGLVIQALIFSSKSLKATAKQQPHLN</sequence>
<dbReference type="Proteomes" id="UP000036908">
    <property type="component" value="Unassembled WGS sequence"/>
</dbReference>
<dbReference type="Pfam" id="PF12729">
    <property type="entry name" value="4HB_MCP_1"/>
    <property type="match status" value="1"/>
</dbReference>
<name>A0A0L8AIS0_9BACT</name>
<proteinExistence type="predicted"/>
<evidence type="ECO:0000259" key="2">
    <source>
        <dbReference type="Pfam" id="PF12729"/>
    </source>
</evidence>
<feature type="transmembrane region" description="Helical" evidence="1">
    <location>
        <begin position="186"/>
        <end position="206"/>
    </location>
</feature>
<keyword evidence="1" id="KW-1133">Transmembrane helix</keyword>
<dbReference type="InterPro" id="IPR024478">
    <property type="entry name" value="HlyB_4HB_MCP"/>
</dbReference>